<accession>A0ABP5VU98</accession>
<evidence type="ECO:0000256" key="1">
    <source>
        <dbReference type="ARBA" id="ARBA00008834"/>
    </source>
</evidence>
<dbReference type="InterPro" id="IPR024535">
    <property type="entry name" value="RHGA/B-epi-like_pectate_lyase"/>
</dbReference>
<comment type="similarity">
    <text evidence="1 4">Belongs to the glycosyl hydrolase 28 family.</text>
</comment>
<organism evidence="8 9">
    <name type="scientific">Actinomadura vinacea</name>
    <dbReference type="NCBI Taxonomy" id="115336"/>
    <lineage>
        <taxon>Bacteria</taxon>
        <taxon>Bacillati</taxon>
        <taxon>Actinomycetota</taxon>
        <taxon>Actinomycetes</taxon>
        <taxon>Streptosporangiales</taxon>
        <taxon>Thermomonosporaceae</taxon>
        <taxon>Actinomadura</taxon>
    </lineage>
</organism>
<gene>
    <name evidence="8" type="primary">pelB</name>
    <name evidence="8" type="ORF">GCM10010191_17210</name>
</gene>
<evidence type="ECO:0000256" key="6">
    <source>
        <dbReference type="SAM" id="SignalP"/>
    </source>
</evidence>
<dbReference type="Pfam" id="PF12708">
    <property type="entry name" value="Pect-lyase_RHGA_epim"/>
    <property type="match status" value="1"/>
</dbReference>
<keyword evidence="2 4" id="KW-0378">Hydrolase</keyword>
<evidence type="ECO:0000256" key="2">
    <source>
        <dbReference type="ARBA" id="ARBA00022801"/>
    </source>
</evidence>
<feature type="signal peptide" evidence="6">
    <location>
        <begin position="1"/>
        <end position="25"/>
    </location>
</feature>
<dbReference type="PROSITE" id="PS00502">
    <property type="entry name" value="POLYGALACTURONASE"/>
    <property type="match status" value="1"/>
</dbReference>
<dbReference type="InterPro" id="IPR012334">
    <property type="entry name" value="Pectin_lyas_fold"/>
</dbReference>
<evidence type="ECO:0000259" key="7">
    <source>
        <dbReference type="Pfam" id="PF12708"/>
    </source>
</evidence>
<dbReference type="InterPro" id="IPR011050">
    <property type="entry name" value="Pectin_lyase_fold/virulence"/>
</dbReference>
<evidence type="ECO:0000256" key="3">
    <source>
        <dbReference type="ARBA" id="ARBA00023295"/>
    </source>
</evidence>
<dbReference type="EMBL" id="BAAARW010000005">
    <property type="protein sequence ID" value="GAA2409186.1"/>
    <property type="molecule type" value="Genomic_DNA"/>
</dbReference>
<dbReference type="SMART" id="SM00710">
    <property type="entry name" value="PbH1"/>
    <property type="match status" value="5"/>
</dbReference>
<keyword evidence="6" id="KW-0732">Signal</keyword>
<dbReference type="RefSeq" id="WP_344588069.1">
    <property type="nucleotide sequence ID" value="NZ_BAAARW010000005.1"/>
</dbReference>
<dbReference type="PANTHER" id="PTHR31339:SF9">
    <property type="entry name" value="PLASMIN AND FIBRONECTIN-BINDING PROTEIN A"/>
    <property type="match status" value="1"/>
</dbReference>
<feature type="region of interest" description="Disordered" evidence="5">
    <location>
        <begin position="25"/>
        <end position="45"/>
    </location>
</feature>
<feature type="domain" description="Rhamnogalacturonase A/B/Epimerase-like pectate lyase" evidence="7">
    <location>
        <begin position="69"/>
        <end position="122"/>
    </location>
</feature>
<comment type="caution">
    <text evidence="8">The sequence shown here is derived from an EMBL/GenBank/DDBJ whole genome shotgun (WGS) entry which is preliminary data.</text>
</comment>
<reference evidence="9" key="1">
    <citation type="journal article" date="2019" name="Int. J. Syst. Evol. Microbiol.">
        <title>The Global Catalogue of Microorganisms (GCM) 10K type strain sequencing project: providing services to taxonomists for standard genome sequencing and annotation.</title>
        <authorList>
            <consortium name="The Broad Institute Genomics Platform"/>
            <consortium name="The Broad Institute Genome Sequencing Center for Infectious Disease"/>
            <person name="Wu L."/>
            <person name="Ma J."/>
        </authorList>
    </citation>
    <scope>NUCLEOTIDE SEQUENCE [LARGE SCALE GENOMIC DNA]</scope>
    <source>
        <strain evidence="9">JCM 3325</strain>
    </source>
</reference>
<sequence>MRRILTSVTAVLLTAVTAVSVPAAAREAGAQDRPPAATGRTAEPAQGWKLADRIRQRVRPPQIPRRTFTITDFGADPTGARESTAAFRKAINTAAGRGGGRVVVPAGTFRTGAIHLRSNIDLHLAEGSVVKFSQDPADYLPAVFTRWEGVELYNYSPFVYARKARNVAITGSGTLDGQGDADHWWNWAGATQAADRAELFRMGESGVPVKQRRFGGGHYLRPNFVQFYESENILVQGVRIVGSPMWMVHPVLSRNVLVDRVTLDSHGPNNDGVNPESSRDVVIRDSDFDNGDDCIAIKSGRNNDGRRVNVPSENIVVDGNTMRDGHGGVVIGSEMSGSVRNVFAEDNVMNSPNLDRALRIKTNSVRGGVVEQVYFRRNTVLEVGQEVIWINFFYEEGDAGAFTPTVRDVHVEDLTSNGGKYALYLRGYERSPITNVTITDATFDDVETPMLLEHVQGLRLTNVLINGVPQDNN</sequence>
<dbReference type="Proteomes" id="UP001501231">
    <property type="component" value="Unassembled WGS sequence"/>
</dbReference>
<evidence type="ECO:0000313" key="8">
    <source>
        <dbReference type="EMBL" id="GAA2409186.1"/>
    </source>
</evidence>
<proteinExistence type="inferred from homology"/>
<dbReference type="Gene3D" id="2.160.20.10">
    <property type="entry name" value="Single-stranded right-handed beta-helix, Pectin lyase-like"/>
    <property type="match status" value="1"/>
</dbReference>
<feature type="chain" id="PRO_5046186389" evidence="6">
    <location>
        <begin position="26"/>
        <end position="473"/>
    </location>
</feature>
<evidence type="ECO:0000256" key="5">
    <source>
        <dbReference type="SAM" id="MobiDB-lite"/>
    </source>
</evidence>
<name>A0ABP5VU98_9ACTN</name>
<dbReference type="InterPro" id="IPR000743">
    <property type="entry name" value="Glyco_hydro_28"/>
</dbReference>
<dbReference type="Pfam" id="PF00295">
    <property type="entry name" value="Glyco_hydro_28"/>
    <property type="match status" value="1"/>
</dbReference>
<keyword evidence="9" id="KW-1185">Reference proteome</keyword>
<protein>
    <submittedName>
        <fullName evidence="8">Exopolygalacturonase PelB</fullName>
    </submittedName>
</protein>
<dbReference type="InterPro" id="IPR051801">
    <property type="entry name" value="GH28_Enzymes"/>
</dbReference>
<keyword evidence="3 4" id="KW-0326">Glycosidase</keyword>
<evidence type="ECO:0000256" key="4">
    <source>
        <dbReference type="RuleBase" id="RU361169"/>
    </source>
</evidence>
<dbReference type="SUPFAM" id="SSF51126">
    <property type="entry name" value="Pectin lyase-like"/>
    <property type="match status" value="1"/>
</dbReference>
<dbReference type="PANTHER" id="PTHR31339">
    <property type="entry name" value="PECTIN LYASE-RELATED"/>
    <property type="match status" value="1"/>
</dbReference>
<evidence type="ECO:0000313" key="9">
    <source>
        <dbReference type="Proteomes" id="UP001501231"/>
    </source>
</evidence>
<dbReference type="InterPro" id="IPR006626">
    <property type="entry name" value="PbH1"/>
</dbReference>